<dbReference type="OrthoDB" id="5273928at2759"/>
<evidence type="ECO:0000313" key="1">
    <source>
        <dbReference type="EMBL" id="KAF2033280.1"/>
    </source>
</evidence>
<keyword evidence="2" id="KW-1185">Reference proteome</keyword>
<gene>
    <name evidence="1" type="ORF">EK21DRAFT_58909</name>
</gene>
<dbReference type="Proteomes" id="UP000799777">
    <property type="component" value="Unassembled WGS sequence"/>
</dbReference>
<reference evidence="1" key="1">
    <citation type="journal article" date="2020" name="Stud. Mycol.">
        <title>101 Dothideomycetes genomes: a test case for predicting lifestyles and emergence of pathogens.</title>
        <authorList>
            <person name="Haridas S."/>
            <person name="Albert R."/>
            <person name="Binder M."/>
            <person name="Bloem J."/>
            <person name="Labutti K."/>
            <person name="Salamov A."/>
            <person name="Andreopoulos B."/>
            <person name="Baker S."/>
            <person name="Barry K."/>
            <person name="Bills G."/>
            <person name="Bluhm B."/>
            <person name="Cannon C."/>
            <person name="Castanera R."/>
            <person name="Culley D."/>
            <person name="Daum C."/>
            <person name="Ezra D."/>
            <person name="Gonzalez J."/>
            <person name="Henrissat B."/>
            <person name="Kuo A."/>
            <person name="Liang C."/>
            <person name="Lipzen A."/>
            <person name="Lutzoni F."/>
            <person name="Magnuson J."/>
            <person name="Mondo S."/>
            <person name="Nolan M."/>
            <person name="Ohm R."/>
            <person name="Pangilinan J."/>
            <person name="Park H.-J."/>
            <person name="Ramirez L."/>
            <person name="Alfaro M."/>
            <person name="Sun H."/>
            <person name="Tritt A."/>
            <person name="Yoshinaga Y."/>
            <person name="Zwiers L.-H."/>
            <person name="Turgeon B."/>
            <person name="Goodwin S."/>
            <person name="Spatafora J."/>
            <person name="Crous P."/>
            <person name="Grigoriev I."/>
        </authorList>
    </citation>
    <scope>NUCLEOTIDE SEQUENCE</scope>
    <source>
        <strain evidence="1">CBS 110217</strain>
    </source>
</reference>
<name>A0A9P4HED5_9PLEO</name>
<accession>A0A9P4HED5</accession>
<protein>
    <submittedName>
        <fullName evidence="1">Uncharacterized protein</fullName>
    </submittedName>
</protein>
<proteinExistence type="predicted"/>
<dbReference type="EMBL" id="ML978167">
    <property type="protein sequence ID" value="KAF2033280.1"/>
    <property type="molecule type" value="Genomic_DNA"/>
</dbReference>
<organism evidence="1 2">
    <name type="scientific">Setomelanomma holmii</name>
    <dbReference type="NCBI Taxonomy" id="210430"/>
    <lineage>
        <taxon>Eukaryota</taxon>
        <taxon>Fungi</taxon>
        <taxon>Dikarya</taxon>
        <taxon>Ascomycota</taxon>
        <taxon>Pezizomycotina</taxon>
        <taxon>Dothideomycetes</taxon>
        <taxon>Pleosporomycetidae</taxon>
        <taxon>Pleosporales</taxon>
        <taxon>Pleosporineae</taxon>
        <taxon>Phaeosphaeriaceae</taxon>
        <taxon>Setomelanomma</taxon>
    </lineage>
</organism>
<sequence length="320" mass="36416">MALRSCAWNIELFLPDTLQWAGWHFASRVYQHLLNIEALTYNAWDIFHDAFPNEIKHQHDFHVYQQDELSTEPTQLFSIVNRLSKLNSSLTTYLCIRDFSLTFDHLKALISVPTLTGLVLEQSRRGGLSALSERDFTNWCRAVKERDALCKLELLVMCDFGLGKRVILLGLSALPSLKLVGFQNSKTWFMSDEPPREYGVLEKRGLSDYAFDPQAIWGASYLTSSTKIQRLHDLTEHLASKSSRQDQDARSVSITYGGWASRSIHEATSWFIRTLSTSHTDTILSENISVQSRNPGTANKKRKVRPGKRLDMESLLGGFT</sequence>
<evidence type="ECO:0000313" key="2">
    <source>
        <dbReference type="Proteomes" id="UP000799777"/>
    </source>
</evidence>
<comment type="caution">
    <text evidence="1">The sequence shown here is derived from an EMBL/GenBank/DDBJ whole genome shotgun (WGS) entry which is preliminary data.</text>
</comment>
<dbReference type="AlphaFoldDB" id="A0A9P4HED5"/>